<feature type="chain" id="PRO_5012418525" evidence="2">
    <location>
        <begin position="20"/>
        <end position="259"/>
    </location>
</feature>
<dbReference type="Proteomes" id="UP000196531">
    <property type="component" value="Unassembled WGS sequence"/>
</dbReference>
<dbReference type="Gene3D" id="3.40.50.1000">
    <property type="entry name" value="HAD superfamily/HAD-like"/>
    <property type="match status" value="1"/>
</dbReference>
<dbReference type="PANTHER" id="PTHR31284:SF10">
    <property type="entry name" value="ACID PHOSPHATASE-LIKE PROTEIN"/>
    <property type="match status" value="1"/>
</dbReference>
<dbReference type="SUPFAM" id="SSF56784">
    <property type="entry name" value="HAD-like"/>
    <property type="match status" value="1"/>
</dbReference>
<dbReference type="InterPro" id="IPR005519">
    <property type="entry name" value="Acid_phosphat_B-like"/>
</dbReference>
<dbReference type="AlphaFoldDB" id="A0A1Y5F445"/>
<comment type="caution">
    <text evidence="3">The sequence shown here is derived from an EMBL/GenBank/DDBJ whole genome shotgun (WGS) entry which is preliminary data.</text>
</comment>
<organism evidence="3 4">
    <name type="scientific">Halobacteriovorax marinus</name>
    <dbReference type="NCBI Taxonomy" id="97084"/>
    <lineage>
        <taxon>Bacteria</taxon>
        <taxon>Pseudomonadati</taxon>
        <taxon>Bdellovibrionota</taxon>
        <taxon>Bacteriovoracia</taxon>
        <taxon>Bacteriovoracales</taxon>
        <taxon>Halobacteriovoraceae</taxon>
        <taxon>Halobacteriovorax</taxon>
    </lineage>
</organism>
<dbReference type="InterPro" id="IPR023214">
    <property type="entry name" value="HAD_sf"/>
</dbReference>
<dbReference type="NCBIfam" id="TIGR01533">
    <property type="entry name" value="lipo_e_P4"/>
    <property type="match status" value="1"/>
</dbReference>
<dbReference type="Pfam" id="PF03767">
    <property type="entry name" value="Acid_phosphat_B"/>
    <property type="match status" value="1"/>
</dbReference>
<dbReference type="CDD" id="cd07534">
    <property type="entry name" value="HAD_CAP"/>
    <property type="match status" value="1"/>
</dbReference>
<evidence type="ECO:0000313" key="3">
    <source>
        <dbReference type="EMBL" id="OUR94841.1"/>
    </source>
</evidence>
<dbReference type="SFLD" id="SFLDS00003">
    <property type="entry name" value="Haloacid_Dehalogenase"/>
    <property type="match status" value="1"/>
</dbReference>
<name>A0A1Y5F445_9BACT</name>
<dbReference type="SFLD" id="SFLDG01125">
    <property type="entry name" value="C1.1:_Acid_Phosphatase_Like"/>
    <property type="match status" value="1"/>
</dbReference>
<dbReference type="EMBL" id="MAAO01000010">
    <property type="protein sequence ID" value="OUR94841.1"/>
    <property type="molecule type" value="Genomic_DNA"/>
</dbReference>
<dbReference type="InterPro" id="IPR006423">
    <property type="entry name" value="Lipo_e_P4"/>
</dbReference>
<keyword evidence="1 2" id="KW-0732">Signal</keyword>
<sequence>MKNVLMIIALVLMSSCASSDKDNLARYTESSTLWIQNGAEVRALAYQAFNTGKVYLNRVLRKKMYKLKPAIVVDIDETLLDNSPYQAKNILDNRLYNSKDWKVWIDLAQAKAVPGSIDYLNYVRKRGVKVIYISNRKIRGLDATYKNLLELGFPVKRQDIYLRTTTSNKEERRQKILKNYTIVQFIGDALGDFSEDFHKKGTNDRNILVDKMRGQFGTKFIVLPNPMYGDWEGALYNYEYSKTPQQKEKLRMRHLYPHN</sequence>
<evidence type="ECO:0000256" key="1">
    <source>
        <dbReference type="ARBA" id="ARBA00022729"/>
    </source>
</evidence>
<dbReference type="PANTHER" id="PTHR31284">
    <property type="entry name" value="ACID PHOSPHATASE-LIKE PROTEIN"/>
    <property type="match status" value="1"/>
</dbReference>
<dbReference type="PROSITE" id="PS51257">
    <property type="entry name" value="PROKAR_LIPOPROTEIN"/>
    <property type="match status" value="1"/>
</dbReference>
<dbReference type="PIRSF" id="PIRSF019271">
    <property type="entry name" value="Acid_Ptase_C"/>
    <property type="match status" value="1"/>
</dbReference>
<feature type="signal peptide" evidence="2">
    <location>
        <begin position="1"/>
        <end position="19"/>
    </location>
</feature>
<dbReference type="GO" id="GO:0009279">
    <property type="term" value="C:cell outer membrane"/>
    <property type="evidence" value="ECO:0007669"/>
    <property type="project" value="InterPro"/>
</dbReference>
<protein>
    <submittedName>
        <fullName evidence="3">5'-nucleotidase, lipoprotein e(P4) family</fullName>
    </submittedName>
</protein>
<gene>
    <name evidence="3" type="ORF">A9Q84_17180</name>
</gene>
<evidence type="ECO:0000256" key="2">
    <source>
        <dbReference type="SAM" id="SignalP"/>
    </source>
</evidence>
<keyword evidence="3" id="KW-0449">Lipoprotein</keyword>
<evidence type="ECO:0000313" key="4">
    <source>
        <dbReference type="Proteomes" id="UP000196531"/>
    </source>
</evidence>
<accession>A0A1Y5F445</accession>
<dbReference type="InterPro" id="IPR036412">
    <property type="entry name" value="HAD-like_sf"/>
</dbReference>
<reference evidence="4" key="1">
    <citation type="journal article" date="2017" name="Proc. Natl. Acad. Sci. U.S.A.">
        <title>Simulation of Deepwater Horizon oil plume reveals substrate specialization within a complex community of hydrocarbon-degraders.</title>
        <authorList>
            <person name="Hu P."/>
            <person name="Dubinsky E.A."/>
            <person name="Probst A.J."/>
            <person name="Wang J."/>
            <person name="Sieber C.M.K."/>
            <person name="Tom L.M."/>
            <person name="Gardinali P."/>
            <person name="Banfield J.F."/>
            <person name="Atlas R.M."/>
            <person name="Andersen G.L."/>
        </authorList>
    </citation>
    <scope>NUCLEOTIDE SEQUENCE [LARGE SCALE GENOMIC DNA]</scope>
</reference>
<proteinExistence type="predicted"/>